<gene>
    <name evidence="2" type="ORF">C5E45_20080</name>
</gene>
<evidence type="ECO:0000313" key="3">
    <source>
        <dbReference type="Proteomes" id="UP000239874"/>
    </source>
</evidence>
<dbReference type="EMBL" id="PSZC01000014">
    <property type="protein sequence ID" value="PPJ36354.1"/>
    <property type="molecule type" value="Genomic_DNA"/>
</dbReference>
<reference evidence="2 3" key="1">
    <citation type="submission" date="2018-02" db="EMBL/GenBank/DDBJ databases">
        <title>8 Nocardia nova and 1 Nocardia cyriacigeorgica strain used for evolution to TMP-SMX.</title>
        <authorList>
            <person name="Mehta H."/>
            <person name="Weng J."/>
            <person name="Shamoo Y."/>
        </authorList>
    </citation>
    <scope>NUCLEOTIDE SEQUENCE [LARGE SCALE GENOMIC DNA]</scope>
    <source>
        <strain evidence="2 3">MDA3139</strain>
    </source>
</reference>
<sequence length="104" mass="11816">MPGGLPVHGYSLRIEWQGRVREGSVKDDLSLEEYDALSRAEKFTYWRLLADEDEGMPSRPSMREPQAYFDEDKTPPVPGPGPYRTMYIPLGSPIPEWREGSATT</sequence>
<protein>
    <submittedName>
        <fullName evidence="2">Uncharacterized protein</fullName>
    </submittedName>
</protein>
<dbReference type="Proteomes" id="UP000239874">
    <property type="component" value="Unassembled WGS sequence"/>
</dbReference>
<comment type="caution">
    <text evidence="2">The sequence shown here is derived from an EMBL/GenBank/DDBJ whole genome shotgun (WGS) entry which is preliminary data.</text>
</comment>
<evidence type="ECO:0000256" key="1">
    <source>
        <dbReference type="SAM" id="MobiDB-lite"/>
    </source>
</evidence>
<name>A0A2S6AM96_9NOCA</name>
<dbReference type="AlphaFoldDB" id="A0A2S6AM96"/>
<organism evidence="2 3">
    <name type="scientific">Nocardia nova</name>
    <dbReference type="NCBI Taxonomy" id="37330"/>
    <lineage>
        <taxon>Bacteria</taxon>
        <taxon>Bacillati</taxon>
        <taxon>Actinomycetota</taxon>
        <taxon>Actinomycetes</taxon>
        <taxon>Mycobacteriales</taxon>
        <taxon>Nocardiaceae</taxon>
        <taxon>Nocardia</taxon>
    </lineage>
</organism>
<proteinExistence type="predicted"/>
<feature type="region of interest" description="Disordered" evidence="1">
    <location>
        <begin position="54"/>
        <end position="84"/>
    </location>
</feature>
<evidence type="ECO:0000313" key="2">
    <source>
        <dbReference type="EMBL" id="PPJ36354.1"/>
    </source>
</evidence>
<accession>A0A2S6AM96</accession>